<dbReference type="EMBL" id="FZNW01000014">
    <property type="protein sequence ID" value="SNR68462.1"/>
    <property type="molecule type" value="Genomic_DNA"/>
</dbReference>
<feature type="compositionally biased region" description="Basic and acidic residues" evidence="1">
    <location>
        <begin position="20"/>
        <end position="30"/>
    </location>
</feature>
<name>A0A238YBW7_9PSEU</name>
<sequence length="404" mass="42821">MTWQEELRKLDEDYSSGKLSADDYTKRREQVLYSAVTRGTGEQQTAQSPEEEHASGGQQAGTNPSGTDQAQAGTGTPSDATQVFQAPSSSPQGTPQQQGQTRQPDQESSQEATRAVPPPDSGAERTQFVSQGHLQQPPGGFAQQQYAPQQPPWNAPDDDSSPPWGGSEFPPVAPSSEADWVRQGPELFQGSGKGNGKGRTGTVLAGALALLVLAGIGLGAFFLLGNGGDEDGPTGTANPEPPDEEPPAEPEKLALPELAGSAEDHSHIEGFDDLPELNYLLDDELEVYEEAGARDVRFNVQHLPSDSTAIMLLVESSGEEDAAEAAEGLREIQLGNGAEEVDDQPEGILATEYGDDDKNQIRAHYASEDVIVRLEIVTSEGASTARDDYEDALDAALEAMPADA</sequence>
<feature type="compositionally biased region" description="Basic and acidic residues" evidence="1">
    <location>
        <begin position="1"/>
        <end position="12"/>
    </location>
</feature>
<proteinExistence type="predicted"/>
<evidence type="ECO:0000256" key="1">
    <source>
        <dbReference type="SAM" id="MobiDB-lite"/>
    </source>
</evidence>
<feature type="compositionally biased region" description="Low complexity" evidence="1">
    <location>
        <begin position="85"/>
        <end position="103"/>
    </location>
</feature>
<evidence type="ECO:0008006" key="5">
    <source>
        <dbReference type="Google" id="ProtNLM"/>
    </source>
</evidence>
<gene>
    <name evidence="3" type="ORF">SAMN06265360_114122</name>
</gene>
<dbReference type="AlphaFoldDB" id="A0A238YBW7"/>
<dbReference type="RefSeq" id="WP_089302204.1">
    <property type="nucleotide sequence ID" value="NZ_FZNW01000014.1"/>
</dbReference>
<dbReference type="OrthoDB" id="3692386at2"/>
<feature type="compositionally biased region" description="Low complexity" evidence="1">
    <location>
        <begin position="135"/>
        <end position="148"/>
    </location>
</feature>
<keyword evidence="2" id="KW-0812">Transmembrane</keyword>
<reference evidence="3 4" key="1">
    <citation type="submission" date="2017-06" db="EMBL/GenBank/DDBJ databases">
        <authorList>
            <person name="Kim H.J."/>
            <person name="Triplett B.A."/>
        </authorList>
    </citation>
    <scope>NUCLEOTIDE SEQUENCE [LARGE SCALE GENOMIC DNA]</scope>
    <source>
        <strain evidence="3 4">DSM 45207</strain>
    </source>
</reference>
<feature type="transmembrane region" description="Helical" evidence="2">
    <location>
        <begin position="203"/>
        <end position="224"/>
    </location>
</feature>
<evidence type="ECO:0000313" key="4">
    <source>
        <dbReference type="Proteomes" id="UP000198348"/>
    </source>
</evidence>
<feature type="region of interest" description="Disordered" evidence="1">
    <location>
        <begin position="1"/>
        <end position="196"/>
    </location>
</feature>
<dbReference type="Proteomes" id="UP000198348">
    <property type="component" value="Unassembled WGS sequence"/>
</dbReference>
<evidence type="ECO:0000313" key="3">
    <source>
        <dbReference type="EMBL" id="SNR68462.1"/>
    </source>
</evidence>
<protein>
    <recommendedName>
        <fullName evidence="5">Short C-terminal domain-containing protein</fullName>
    </recommendedName>
</protein>
<accession>A0A238YBW7</accession>
<evidence type="ECO:0000256" key="2">
    <source>
        <dbReference type="SAM" id="Phobius"/>
    </source>
</evidence>
<keyword evidence="4" id="KW-1185">Reference proteome</keyword>
<feature type="compositionally biased region" description="Polar residues" evidence="1">
    <location>
        <begin position="56"/>
        <end position="84"/>
    </location>
</feature>
<keyword evidence="2" id="KW-0472">Membrane</keyword>
<organism evidence="3 4">
    <name type="scientific">Haloechinothrix alba</name>
    <dbReference type="NCBI Taxonomy" id="664784"/>
    <lineage>
        <taxon>Bacteria</taxon>
        <taxon>Bacillati</taxon>
        <taxon>Actinomycetota</taxon>
        <taxon>Actinomycetes</taxon>
        <taxon>Pseudonocardiales</taxon>
        <taxon>Pseudonocardiaceae</taxon>
        <taxon>Haloechinothrix</taxon>
    </lineage>
</organism>
<keyword evidence="2" id="KW-1133">Transmembrane helix</keyword>
<feature type="region of interest" description="Disordered" evidence="1">
    <location>
        <begin position="229"/>
        <end position="250"/>
    </location>
</feature>